<keyword evidence="3" id="KW-1185">Reference proteome</keyword>
<dbReference type="EMBL" id="GG662621">
    <property type="protein sequence ID" value="EWS73281.1"/>
    <property type="molecule type" value="Genomic_DNA"/>
</dbReference>
<protein>
    <submittedName>
        <fullName evidence="2">Transmembrane protein, putative</fullName>
    </submittedName>
</protein>
<keyword evidence="1" id="KW-0472">Membrane</keyword>
<evidence type="ECO:0000313" key="2">
    <source>
        <dbReference type="EMBL" id="EWS73281.1"/>
    </source>
</evidence>
<gene>
    <name evidence="2" type="ORF">TTHERM_000218938</name>
</gene>
<reference evidence="3" key="1">
    <citation type="journal article" date="2006" name="PLoS Biol.">
        <title>Macronuclear genome sequence of the ciliate Tetrahymena thermophila, a model eukaryote.</title>
        <authorList>
            <person name="Eisen J.A."/>
            <person name="Coyne R.S."/>
            <person name="Wu M."/>
            <person name="Wu D."/>
            <person name="Thiagarajan M."/>
            <person name="Wortman J.R."/>
            <person name="Badger J.H."/>
            <person name="Ren Q."/>
            <person name="Amedeo P."/>
            <person name="Jones K.M."/>
            <person name="Tallon L.J."/>
            <person name="Delcher A.L."/>
            <person name="Salzberg S.L."/>
            <person name="Silva J.C."/>
            <person name="Haas B.J."/>
            <person name="Majoros W.H."/>
            <person name="Farzad M."/>
            <person name="Carlton J.M."/>
            <person name="Smith R.K. Jr."/>
            <person name="Garg J."/>
            <person name="Pearlman R.E."/>
            <person name="Karrer K.M."/>
            <person name="Sun L."/>
            <person name="Manning G."/>
            <person name="Elde N.C."/>
            <person name="Turkewitz A.P."/>
            <person name="Asai D.J."/>
            <person name="Wilkes D.E."/>
            <person name="Wang Y."/>
            <person name="Cai H."/>
            <person name="Collins K."/>
            <person name="Stewart B.A."/>
            <person name="Lee S.R."/>
            <person name="Wilamowska K."/>
            <person name="Weinberg Z."/>
            <person name="Ruzzo W.L."/>
            <person name="Wloga D."/>
            <person name="Gaertig J."/>
            <person name="Frankel J."/>
            <person name="Tsao C.-C."/>
            <person name="Gorovsky M.A."/>
            <person name="Keeling P.J."/>
            <person name="Waller R.F."/>
            <person name="Patron N.J."/>
            <person name="Cherry J.M."/>
            <person name="Stover N.A."/>
            <person name="Krieger C.J."/>
            <person name="del Toro C."/>
            <person name="Ryder H.F."/>
            <person name="Williamson S.C."/>
            <person name="Barbeau R.A."/>
            <person name="Hamilton E.P."/>
            <person name="Orias E."/>
        </authorList>
    </citation>
    <scope>NUCLEOTIDE SEQUENCE [LARGE SCALE GENOMIC DNA]</scope>
    <source>
        <strain evidence="3">SB210</strain>
    </source>
</reference>
<dbReference type="GeneID" id="24437858"/>
<dbReference type="AlphaFoldDB" id="W7XGJ4"/>
<accession>W7XGJ4</accession>
<keyword evidence="1 2" id="KW-0812">Transmembrane</keyword>
<proteinExistence type="predicted"/>
<name>W7XGJ4_TETTS</name>
<dbReference type="KEGG" id="tet:TTHERM_000218938"/>
<organism evidence="2 3">
    <name type="scientific">Tetrahymena thermophila (strain SB210)</name>
    <dbReference type="NCBI Taxonomy" id="312017"/>
    <lineage>
        <taxon>Eukaryota</taxon>
        <taxon>Sar</taxon>
        <taxon>Alveolata</taxon>
        <taxon>Ciliophora</taxon>
        <taxon>Intramacronucleata</taxon>
        <taxon>Oligohymenophorea</taxon>
        <taxon>Hymenostomatida</taxon>
        <taxon>Tetrahymenina</taxon>
        <taxon>Tetrahymenidae</taxon>
        <taxon>Tetrahymena</taxon>
    </lineage>
</organism>
<dbReference type="RefSeq" id="XP_012654190.1">
    <property type="nucleotide sequence ID" value="XM_012798736.1"/>
</dbReference>
<sequence length="119" mass="14412">MEQIGYIYHSVEVLNKIKEIQNFTEFIIYFKHIKEKQTMQILILYVQIIFFQIITYCTIQKLLIQFHQSYLLFAFVRFSLLNNNFWINRINLFALPNGVCIFTCQFKRQIISSYLVVLL</sequence>
<dbReference type="InParanoid" id="W7XGJ4"/>
<evidence type="ECO:0000256" key="1">
    <source>
        <dbReference type="SAM" id="Phobius"/>
    </source>
</evidence>
<dbReference type="Proteomes" id="UP000009168">
    <property type="component" value="Unassembled WGS sequence"/>
</dbReference>
<evidence type="ECO:0000313" key="3">
    <source>
        <dbReference type="Proteomes" id="UP000009168"/>
    </source>
</evidence>
<feature type="transmembrane region" description="Helical" evidence="1">
    <location>
        <begin position="41"/>
        <end position="64"/>
    </location>
</feature>
<keyword evidence="1" id="KW-1133">Transmembrane helix</keyword>